<dbReference type="KEGG" id="vg:30902655"/>
<evidence type="ECO:0000313" key="2">
    <source>
        <dbReference type="Proteomes" id="UP000149121"/>
    </source>
</evidence>
<evidence type="ECO:0000313" key="1">
    <source>
        <dbReference type="EMBL" id="AOC55163.1"/>
    </source>
</evidence>
<dbReference type="EMBL" id="KX643370">
    <property type="protein sequence ID" value="AOC55163.1"/>
    <property type="molecule type" value="Genomic_DNA"/>
</dbReference>
<accession>A0A1B2RVY2</accession>
<dbReference type="Proteomes" id="UP000149121">
    <property type="component" value="Segment"/>
</dbReference>
<proteinExistence type="predicted"/>
<reference evidence="1 2" key="1">
    <citation type="journal article" date="2016" name="J. Virol.">
        <title>Concurrence of Iridovirus, Polyomavirus, and a Unique Member of a New Group of Fish Papillomaviruses in Lymphocystis Disease-Affected Gilthead Sea Bream.</title>
        <authorList>
            <person name="Lopez-Bueno A."/>
            <person name="Mavian C."/>
            <person name="Labella A.M."/>
            <person name="Castro D."/>
            <person name="Borrego J.J."/>
            <person name="Alcami A."/>
            <person name="Alejo A."/>
        </authorList>
    </citation>
    <scope>NUCLEOTIDE SEQUENCE [LARGE SCALE GENOMIC DNA]</scope>
    <source>
        <strain evidence="1">SA9</strain>
    </source>
</reference>
<gene>
    <name evidence="1" type="ORF">LCDVSa079R</name>
</gene>
<keyword evidence="2" id="KW-1185">Reference proteome</keyword>
<sequence>MSLRIKGYLLFNCLGGVNVFERRKKQIKTVGLYSGVKNNRF</sequence>
<name>A0A1B2RVY2_9VIRU</name>
<protein>
    <submittedName>
        <fullName evidence="1">Uncharacterized protein</fullName>
    </submittedName>
</protein>
<organism evidence="1 2">
    <name type="scientific">Lymphocystis disease virus 3</name>
    <dbReference type="NCBI Taxonomy" id="2560566"/>
    <lineage>
        <taxon>Viruses</taxon>
        <taxon>Varidnaviria</taxon>
        <taxon>Bamfordvirae</taxon>
        <taxon>Nucleocytoviricota</taxon>
        <taxon>Megaviricetes</taxon>
        <taxon>Pimascovirales</taxon>
        <taxon>Pimascovirales incertae sedis</taxon>
        <taxon>Iridoviridae</taxon>
        <taxon>Alphairidovirinae</taxon>
        <taxon>Lymphocystivirus</taxon>
        <taxon>Lymphocystivirus sparus1</taxon>
    </lineage>
</organism>